<organism evidence="1">
    <name type="scientific">marine sediment metagenome</name>
    <dbReference type="NCBI Taxonomy" id="412755"/>
    <lineage>
        <taxon>unclassified sequences</taxon>
        <taxon>metagenomes</taxon>
        <taxon>ecological metagenomes</taxon>
    </lineage>
</organism>
<sequence length="127" mass="13755">MILLLEELPDGQSYNFDESGAPVSVQQCWRFGDVTNALRLVKAVRKTKPDVVLFNIQFASFGSGKAAAALGLTAPALIKAAGYPTVVLLHNIMETVDLNSAGFTDSRLMSNLIRVFGNIMTRLLLKA</sequence>
<accession>X1F4Y8</accession>
<proteinExistence type="predicted"/>
<dbReference type="AlphaFoldDB" id="X1F4Y8"/>
<reference evidence="1" key="1">
    <citation type="journal article" date="2014" name="Front. Microbiol.">
        <title>High frequency of phylogenetically diverse reductive dehalogenase-homologous genes in deep subseafloor sedimentary metagenomes.</title>
        <authorList>
            <person name="Kawai M."/>
            <person name="Futagami T."/>
            <person name="Toyoda A."/>
            <person name="Takaki Y."/>
            <person name="Nishi S."/>
            <person name="Hori S."/>
            <person name="Arai W."/>
            <person name="Tsubouchi T."/>
            <person name="Morono Y."/>
            <person name="Uchiyama I."/>
            <person name="Ito T."/>
            <person name="Fujiyama A."/>
            <person name="Inagaki F."/>
            <person name="Takami H."/>
        </authorList>
    </citation>
    <scope>NUCLEOTIDE SEQUENCE</scope>
    <source>
        <strain evidence="1">Expedition CK06-06</strain>
    </source>
</reference>
<feature type="non-terminal residue" evidence="1">
    <location>
        <position position="127"/>
    </location>
</feature>
<comment type="caution">
    <text evidence="1">The sequence shown here is derived from an EMBL/GenBank/DDBJ whole genome shotgun (WGS) entry which is preliminary data.</text>
</comment>
<evidence type="ECO:0000313" key="1">
    <source>
        <dbReference type="EMBL" id="GAH15863.1"/>
    </source>
</evidence>
<gene>
    <name evidence="1" type="ORF">S01H4_52894</name>
</gene>
<name>X1F4Y8_9ZZZZ</name>
<protein>
    <submittedName>
        <fullName evidence="1">Uncharacterized protein</fullName>
    </submittedName>
</protein>
<dbReference type="EMBL" id="BART01030265">
    <property type="protein sequence ID" value="GAH15863.1"/>
    <property type="molecule type" value="Genomic_DNA"/>
</dbReference>